<dbReference type="InterPro" id="IPR051912">
    <property type="entry name" value="Alkylbase_DNA_Glycosylase/TA"/>
</dbReference>
<keyword evidence="4" id="KW-0234">DNA repair</keyword>
<feature type="domain" description="HhH-GPD" evidence="5">
    <location>
        <begin position="55"/>
        <end position="211"/>
    </location>
</feature>
<name>A0ABW9ZXP1_9BACT</name>
<keyword evidence="3" id="KW-0227">DNA damage</keyword>
<dbReference type="PANTHER" id="PTHR43003">
    <property type="entry name" value="DNA-3-METHYLADENINE GLYCOSYLASE"/>
    <property type="match status" value="1"/>
</dbReference>
<evidence type="ECO:0000256" key="1">
    <source>
        <dbReference type="ARBA" id="ARBA00000086"/>
    </source>
</evidence>
<dbReference type="CDD" id="cd00056">
    <property type="entry name" value="ENDO3c"/>
    <property type="match status" value="1"/>
</dbReference>
<reference evidence="6 7" key="1">
    <citation type="submission" date="2020-01" db="EMBL/GenBank/DDBJ databases">
        <title>Genome analysis.</title>
        <authorList>
            <person name="Wu S."/>
            <person name="Wang G."/>
        </authorList>
    </citation>
    <scope>NUCLEOTIDE SEQUENCE [LARGE SCALE GENOMIC DNA]</scope>
    <source>
        <strain evidence="6 7">SYL130</strain>
    </source>
</reference>
<dbReference type="RefSeq" id="WP_161820190.1">
    <property type="nucleotide sequence ID" value="NZ_JAACJS010000015.1"/>
</dbReference>
<dbReference type="Gene3D" id="1.10.1670.40">
    <property type="match status" value="1"/>
</dbReference>
<dbReference type="InterPro" id="IPR003265">
    <property type="entry name" value="HhH-GPD_domain"/>
</dbReference>
<sequence>MPERRPASFDETSFYLLCDHLAKQDAHIAAILKEYGYPPVWSRKASFETLIHIILEQQVSLASAKAALVKLKEKIGTVTPKKLLGLSDAELKACYFSRQKTSYARALATAIENGELSLKKLQHLPDDEIREALTKIKGIGNWTVDVFLMMVLHRTDLFPTGDIALMNSVRHVKTISNATRDEILALAEAWRPNRTVAAFVFWHAYIKRKNINY</sequence>
<organism evidence="6 7">
    <name type="scientific">Sediminibacterium roseum</name>
    <dbReference type="NCBI Taxonomy" id="1978412"/>
    <lineage>
        <taxon>Bacteria</taxon>
        <taxon>Pseudomonadati</taxon>
        <taxon>Bacteroidota</taxon>
        <taxon>Chitinophagia</taxon>
        <taxon>Chitinophagales</taxon>
        <taxon>Chitinophagaceae</taxon>
        <taxon>Sediminibacterium</taxon>
    </lineage>
</organism>
<evidence type="ECO:0000313" key="7">
    <source>
        <dbReference type="Proteomes" id="UP000753802"/>
    </source>
</evidence>
<evidence type="ECO:0000256" key="2">
    <source>
        <dbReference type="ARBA" id="ARBA00012000"/>
    </source>
</evidence>
<evidence type="ECO:0000256" key="4">
    <source>
        <dbReference type="ARBA" id="ARBA00023204"/>
    </source>
</evidence>
<dbReference type="Pfam" id="PF00730">
    <property type="entry name" value="HhH-GPD"/>
    <property type="match status" value="1"/>
</dbReference>
<keyword evidence="7" id="KW-1185">Reference proteome</keyword>
<proteinExistence type="predicted"/>
<evidence type="ECO:0000313" key="6">
    <source>
        <dbReference type="EMBL" id="NCI51926.1"/>
    </source>
</evidence>
<dbReference type="SMART" id="SM00478">
    <property type="entry name" value="ENDO3c"/>
    <property type="match status" value="1"/>
</dbReference>
<evidence type="ECO:0000259" key="5">
    <source>
        <dbReference type="SMART" id="SM00478"/>
    </source>
</evidence>
<dbReference type="Gene3D" id="1.10.340.30">
    <property type="entry name" value="Hypothetical protein, domain 2"/>
    <property type="match status" value="1"/>
</dbReference>
<dbReference type="InterPro" id="IPR011257">
    <property type="entry name" value="DNA_glycosylase"/>
</dbReference>
<dbReference type="PANTHER" id="PTHR43003:SF5">
    <property type="entry name" value="DNA-3-METHYLADENINE GLYCOSYLASE"/>
    <property type="match status" value="1"/>
</dbReference>
<comment type="caution">
    <text evidence="6">The sequence shown here is derived from an EMBL/GenBank/DDBJ whole genome shotgun (WGS) entry which is preliminary data.</text>
</comment>
<comment type="catalytic activity">
    <reaction evidence="1">
        <text>Hydrolysis of alkylated DNA, releasing 3-methyladenine, 3-methylguanine, 7-methylguanine and 7-methyladenine.</text>
        <dbReference type="EC" id="3.2.2.21"/>
    </reaction>
</comment>
<dbReference type="Proteomes" id="UP000753802">
    <property type="component" value="Unassembled WGS sequence"/>
</dbReference>
<dbReference type="EMBL" id="JAACJS010000015">
    <property type="protein sequence ID" value="NCI51926.1"/>
    <property type="molecule type" value="Genomic_DNA"/>
</dbReference>
<evidence type="ECO:0000256" key="3">
    <source>
        <dbReference type="ARBA" id="ARBA00022763"/>
    </source>
</evidence>
<gene>
    <name evidence="6" type="ORF">GWC95_18525</name>
</gene>
<accession>A0ABW9ZXP1</accession>
<dbReference type="EC" id="3.2.2.21" evidence="2"/>
<dbReference type="SUPFAM" id="SSF48150">
    <property type="entry name" value="DNA-glycosylase"/>
    <property type="match status" value="1"/>
</dbReference>
<protein>
    <recommendedName>
        <fullName evidence="2">DNA-3-methyladenine glycosylase II</fullName>
        <ecNumber evidence="2">3.2.2.21</ecNumber>
    </recommendedName>
</protein>